<accession>A0A0V1M0J0</accession>
<name>A0A0V1M0J0_9BILA</name>
<sequence>MRTIKSADCIWSHYERIFSLFERLSVRPSLSALCRYLRGQKCCKYFSAVKKAISKRKLCDVMIKDKQWMTMEDYTKILAVTFE</sequence>
<comment type="caution">
    <text evidence="1">The sequence shown here is derived from an EMBL/GenBank/DDBJ whole genome shotgun (WGS) entry which is preliminary data.</text>
</comment>
<keyword evidence="2" id="KW-1185">Reference proteome</keyword>
<evidence type="ECO:0000313" key="1">
    <source>
        <dbReference type="EMBL" id="KRZ65191.1"/>
    </source>
</evidence>
<organism evidence="1 2">
    <name type="scientific">Trichinella papuae</name>
    <dbReference type="NCBI Taxonomy" id="268474"/>
    <lineage>
        <taxon>Eukaryota</taxon>
        <taxon>Metazoa</taxon>
        <taxon>Ecdysozoa</taxon>
        <taxon>Nematoda</taxon>
        <taxon>Enoplea</taxon>
        <taxon>Dorylaimia</taxon>
        <taxon>Trichinellida</taxon>
        <taxon>Trichinellidae</taxon>
        <taxon>Trichinella</taxon>
    </lineage>
</organism>
<dbReference type="Proteomes" id="UP000054843">
    <property type="component" value="Unassembled WGS sequence"/>
</dbReference>
<dbReference type="EMBL" id="JYDO01000466">
    <property type="protein sequence ID" value="KRZ65191.1"/>
    <property type="molecule type" value="Genomic_DNA"/>
</dbReference>
<evidence type="ECO:0000313" key="2">
    <source>
        <dbReference type="Proteomes" id="UP000054843"/>
    </source>
</evidence>
<protein>
    <submittedName>
        <fullName evidence="1">Uncharacterized protein</fullName>
    </submittedName>
</protein>
<gene>
    <name evidence="1" type="ORF">T10_5055</name>
</gene>
<proteinExistence type="predicted"/>
<dbReference type="AlphaFoldDB" id="A0A0V1M0J0"/>
<reference evidence="1 2" key="1">
    <citation type="submission" date="2015-01" db="EMBL/GenBank/DDBJ databases">
        <title>Evolution of Trichinella species and genotypes.</title>
        <authorList>
            <person name="Korhonen P.K."/>
            <person name="Edoardo P."/>
            <person name="Giuseppe L.R."/>
            <person name="Gasser R.B."/>
        </authorList>
    </citation>
    <scope>NUCLEOTIDE SEQUENCE [LARGE SCALE GENOMIC DNA]</scope>
    <source>
        <strain evidence="1">ISS1980</strain>
    </source>
</reference>